<sequence length="693" mass="71978">MVLPAAAREVAATLSGTPIEGVPDLLGSAPDAEPPWVAVAFMPAVGLDEVDVPLPVDGVRLLGGAVAEALTGLHEAGVVYGAVAPDGVWLTARRPLLPALDACRPYEGPPLGTRLSAAPAGYLAPEVLSGGPPTPASDVFALGVLMAYTGLGRLPFGDGPPPELAYRAARTAPDLAGLPDDLAGPVARALSPVPAERPTARELARTPALAGSSVDGNWLPGRIVAALAARAQDVHALEGAPDEPAPTRAATGSMAPAQATGTLALRSAPTPPQTRPEPPSTARRVVLARMLSGAAGAVLGGGAVLGWTEAREDTADPEGASGPTRPGRGRAVAGLPPAALWRYDDPTGRTKLVPVSGAGRALVLQGQTARGLDLRSGKPVWEVQELKGTAPAWQVSGQRALLYTFDGLVVCALRDGRKEWVDSAYERGLAEDSLEVVNVLGVHRDTAWILLGKRFDLERGDLHLAAFDFVRREERWRAPVPDGFGGSATLLSGSGGTLVLEGKDGSALSSDEDLETATKRFAGFDRATGKHRWTRSFDDVEPRSPTAADGSGRLFAAGLGDLRAKDLTTGRQVWGERVLGGAGPLVLDRGTVYVVDGSEVSAHDARTGHRRWQQYLPRSMSGDGVGSMTVSASGRLLLVPTPEEVTAFDTRSGELVWQLSPVGLEPHDPFQLTVVPDAVLVGQPSAVIAVPTT</sequence>
<proteinExistence type="predicted"/>
<name>A0A926L4R5_9ACTN</name>
<dbReference type="SUPFAM" id="SSF50998">
    <property type="entry name" value="Quinoprotein alcohol dehydrogenase-like"/>
    <property type="match status" value="1"/>
</dbReference>
<evidence type="ECO:0000256" key="1">
    <source>
        <dbReference type="SAM" id="MobiDB-lite"/>
    </source>
</evidence>
<evidence type="ECO:0000313" key="3">
    <source>
        <dbReference type="EMBL" id="MBD0421591.1"/>
    </source>
</evidence>
<dbReference type="PANTHER" id="PTHR34512:SF30">
    <property type="entry name" value="OUTER MEMBRANE PROTEIN ASSEMBLY FACTOR BAMB"/>
    <property type="match status" value="1"/>
</dbReference>
<dbReference type="InterPro" id="IPR011009">
    <property type="entry name" value="Kinase-like_dom_sf"/>
</dbReference>
<evidence type="ECO:0000259" key="2">
    <source>
        <dbReference type="PROSITE" id="PS50011"/>
    </source>
</evidence>
<dbReference type="PANTHER" id="PTHR34512">
    <property type="entry name" value="CELL SURFACE PROTEIN"/>
    <property type="match status" value="1"/>
</dbReference>
<feature type="compositionally biased region" description="Pro residues" evidence="1">
    <location>
        <begin position="269"/>
        <end position="279"/>
    </location>
</feature>
<reference evidence="3" key="1">
    <citation type="submission" date="2020-09" db="EMBL/GenBank/DDBJ databases">
        <title>Streptomyces grisecoloratus sp. nov., isolated from cotton soil.</title>
        <authorList>
            <person name="Xing L."/>
        </authorList>
    </citation>
    <scope>NUCLEOTIDE SEQUENCE</scope>
    <source>
        <strain evidence="3">TRM S81-3</strain>
    </source>
</reference>
<dbReference type="GO" id="GO:0004672">
    <property type="term" value="F:protein kinase activity"/>
    <property type="evidence" value="ECO:0007669"/>
    <property type="project" value="InterPro"/>
</dbReference>
<dbReference type="Pfam" id="PF13360">
    <property type="entry name" value="PQQ_2"/>
    <property type="match status" value="1"/>
</dbReference>
<dbReference type="InterPro" id="IPR011047">
    <property type="entry name" value="Quinoprotein_ADH-like_sf"/>
</dbReference>
<dbReference type="AlphaFoldDB" id="A0A926L4R5"/>
<dbReference type="SMART" id="SM00220">
    <property type="entry name" value="S_TKc"/>
    <property type="match status" value="1"/>
</dbReference>
<dbReference type="InterPro" id="IPR015943">
    <property type="entry name" value="WD40/YVTN_repeat-like_dom_sf"/>
</dbReference>
<protein>
    <submittedName>
        <fullName evidence="3">PQQ-binding-like beta-propeller repeat protein</fullName>
    </submittedName>
</protein>
<dbReference type="InterPro" id="IPR018391">
    <property type="entry name" value="PQQ_b-propeller_rpt"/>
</dbReference>
<comment type="caution">
    <text evidence="3">The sequence shown here is derived from an EMBL/GenBank/DDBJ whole genome shotgun (WGS) entry which is preliminary data.</text>
</comment>
<dbReference type="EMBL" id="JACVQF010000200">
    <property type="protein sequence ID" value="MBD0421591.1"/>
    <property type="molecule type" value="Genomic_DNA"/>
</dbReference>
<dbReference type="InterPro" id="IPR000719">
    <property type="entry name" value="Prot_kinase_dom"/>
</dbReference>
<feature type="region of interest" description="Disordered" evidence="1">
    <location>
        <begin position="312"/>
        <end position="331"/>
    </location>
</feature>
<feature type="domain" description="Protein kinase" evidence="2">
    <location>
        <begin position="1"/>
        <end position="209"/>
    </location>
</feature>
<dbReference type="RefSeq" id="WP_188182563.1">
    <property type="nucleotide sequence ID" value="NZ_JACVQF010000200.1"/>
</dbReference>
<dbReference type="SUPFAM" id="SSF56112">
    <property type="entry name" value="Protein kinase-like (PK-like)"/>
    <property type="match status" value="1"/>
</dbReference>
<dbReference type="GO" id="GO:0005524">
    <property type="term" value="F:ATP binding"/>
    <property type="evidence" value="ECO:0007669"/>
    <property type="project" value="InterPro"/>
</dbReference>
<dbReference type="PROSITE" id="PS50011">
    <property type="entry name" value="PROTEIN_KINASE_DOM"/>
    <property type="match status" value="1"/>
</dbReference>
<dbReference type="Proteomes" id="UP000621210">
    <property type="component" value="Unassembled WGS sequence"/>
</dbReference>
<gene>
    <name evidence="3" type="ORF">H0H10_20965</name>
</gene>
<dbReference type="InterPro" id="IPR002372">
    <property type="entry name" value="PQQ_rpt_dom"/>
</dbReference>
<keyword evidence="4" id="KW-1185">Reference proteome</keyword>
<evidence type="ECO:0000313" key="4">
    <source>
        <dbReference type="Proteomes" id="UP000621210"/>
    </source>
</evidence>
<accession>A0A926L4R5</accession>
<dbReference type="Gene3D" id="1.10.510.10">
    <property type="entry name" value="Transferase(Phosphotransferase) domain 1"/>
    <property type="match status" value="1"/>
</dbReference>
<feature type="region of interest" description="Disordered" evidence="1">
    <location>
        <begin position="263"/>
        <end position="282"/>
    </location>
</feature>
<organism evidence="3 4">
    <name type="scientific">Streptomyces griseicoloratus</name>
    <dbReference type="NCBI Taxonomy" id="2752516"/>
    <lineage>
        <taxon>Bacteria</taxon>
        <taxon>Bacillati</taxon>
        <taxon>Actinomycetota</taxon>
        <taxon>Actinomycetes</taxon>
        <taxon>Kitasatosporales</taxon>
        <taxon>Streptomycetaceae</taxon>
        <taxon>Streptomyces</taxon>
    </lineage>
</organism>
<reference evidence="3" key="2">
    <citation type="submission" date="2020-09" db="EMBL/GenBank/DDBJ databases">
        <authorList>
            <person name="Luo X."/>
        </authorList>
    </citation>
    <scope>NUCLEOTIDE SEQUENCE</scope>
    <source>
        <strain evidence="3">TRM S81-3</strain>
    </source>
</reference>
<dbReference type="Gene3D" id="2.130.10.10">
    <property type="entry name" value="YVTN repeat-like/Quinoprotein amine dehydrogenase"/>
    <property type="match status" value="1"/>
</dbReference>
<dbReference type="SMART" id="SM00564">
    <property type="entry name" value="PQQ"/>
    <property type="match status" value="2"/>
</dbReference>